<evidence type="ECO:0000256" key="5">
    <source>
        <dbReference type="PROSITE-ProRule" id="PRU00221"/>
    </source>
</evidence>
<reference evidence="7 8" key="1">
    <citation type="journal article" date="2014" name="Nat. Commun.">
        <title>Klebsormidium flaccidum genome reveals primary factors for plant terrestrial adaptation.</title>
        <authorList>
            <person name="Hori K."/>
            <person name="Maruyama F."/>
            <person name="Fujisawa T."/>
            <person name="Togashi T."/>
            <person name="Yamamoto N."/>
            <person name="Seo M."/>
            <person name="Sato S."/>
            <person name="Yamada T."/>
            <person name="Mori H."/>
            <person name="Tajima N."/>
            <person name="Moriyama T."/>
            <person name="Ikeuchi M."/>
            <person name="Watanabe M."/>
            <person name="Wada H."/>
            <person name="Kobayashi K."/>
            <person name="Saito M."/>
            <person name="Masuda T."/>
            <person name="Sasaki-Sekimoto Y."/>
            <person name="Mashiguchi K."/>
            <person name="Awai K."/>
            <person name="Shimojima M."/>
            <person name="Masuda S."/>
            <person name="Iwai M."/>
            <person name="Nobusawa T."/>
            <person name="Narise T."/>
            <person name="Kondo S."/>
            <person name="Saito H."/>
            <person name="Sato R."/>
            <person name="Murakawa M."/>
            <person name="Ihara Y."/>
            <person name="Oshima-Yamada Y."/>
            <person name="Ohtaka K."/>
            <person name="Satoh M."/>
            <person name="Sonobe K."/>
            <person name="Ishii M."/>
            <person name="Ohtani R."/>
            <person name="Kanamori-Sato M."/>
            <person name="Honoki R."/>
            <person name="Miyazaki D."/>
            <person name="Mochizuki H."/>
            <person name="Umetsu J."/>
            <person name="Higashi K."/>
            <person name="Shibata D."/>
            <person name="Kamiya Y."/>
            <person name="Sato N."/>
            <person name="Nakamura Y."/>
            <person name="Tabata S."/>
            <person name="Ida S."/>
            <person name="Kurokawa K."/>
            <person name="Ohta H."/>
        </authorList>
    </citation>
    <scope>NUCLEOTIDE SEQUENCE [LARGE SCALE GENOMIC DNA]</scope>
    <source>
        <strain evidence="7 8">NIES-2285</strain>
    </source>
</reference>
<dbReference type="EMBL" id="DF237711">
    <property type="protein sequence ID" value="GAQ91308.1"/>
    <property type="molecule type" value="Genomic_DNA"/>
</dbReference>
<dbReference type="OrthoDB" id="196858at2759"/>
<dbReference type="InterPro" id="IPR037850">
    <property type="entry name" value="RBBP5/Swd1"/>
</dbReference>
<dbReference type="PROSITE" id="PS00678">
    <property type="entry name" value="WD_REPEATS_1"/>
    <property type="match status" value="1"/>
</dbReference>
<dbReference type="InterPro" id="IPR019775">
    <property type="entry name" value="WD40_repeat_CS"/>
</dbReference>
<feature type="compositionally biased region" description="Gly residues" evidence="6">
    <location>
        <begin position="563"/>
        <end position="583"/>
    </location>
</feature>
<evidence type="ECO:0000256" key="1">
    <source>
        <dbReference type="ARBA" id="ARBA00004123"/>
    </source>
</evidence>
<accession>A0A1Y1ISZ9</accession>
<evidence type="ECO:0000313" key="8">
    <source>
        <dbReference type="Proteomes" id="UP000054558"/>
    </source>
</evidence>
<feature type="compositionally biased region" description="Gly residues" evidence="6">
    <location>
        <begin position="529"/>
        <end position="543"/>
    </location>
</feature>
<organism evidence="7 8">
    <name type="scientific">Klebsormidium nitens</name>
    <name type="common">Green alga</name>
    <name type="synonym">Ulothrix nitens</name>
    <dbReference type="NCBI Taxonomy" id="105231"/>
    <lineage>
        <taxon>Eukaryota</taxon>
        <taxon>Viridiplantae</taxon>
        <taxon>Streptophyta</taxon>
        <taxon>Klebsormidiophyceae</taxon>
        <taxon>Klebsormidiales</taxon>
        <taxon>Klebsormidiaceae</taxon>
        <taxon>Klebsormidium</taxon>
    </lineage>
</organism>
<sequence>MNLTLHNPSYSNEGFVLDFPEVIEEYLYQEPYYAQCVAFNRRGTLLAAGCTNGSILVWDFDTRGVAKELRIDGEPFWISSVGWSKDGRRLVSSTVQNNLISLWDVASGARVASYKCEYTILRVSLHPKDSAMCLVCPQQGPPLLLDNFGVSGEEARCGPLLSVDEITAGGAGKGKGGEGVSVSFGAAVFNKRGDLVFVGTARGEVLVVETASKKVLGRMQIQGGQLVRQIVVSRNGQYLMTNSSDRTLRIFKVELPVEGAAAAAAERGAAQQAEASLAGAPPRKKLANPFFTYICDHKDPINNVPWMTACFSGDTEYVMGASAQQGEHKLILWGTTYPQIMRTLDGPKEGVRDMAWHPTRPIVASVATTGVIYVWAKEYQENWSAFAPDFKELQENDEYDEREDEFDSNPREDEAPKGQKDVDSDIDLDIETVEKVGAYSDSDEDGLYFLPVKPEPDPPETEAPAVAEDDAAGAAARTVEAPGPSNRLADAGFDADGLGGRRKRKAKVHPGEEAALVSGGQPKSKKGAGKGGGGTKVGLGNGKKAGKGSKLKGKKKGGLNEVGMGGDAGFGGQGLEHGEGVYGDEGNADDFAEYS</sequence>
<dbReference type="GO" id="GO:0048188">
    <property type="term" value="C:Set1C/COMPASS complex"/>
    <property type="evidence" value="ECO:0000318"/>
    <property type="project" value="GO_Central"/>
</dbReference>
<dbReference type="AlphaFoldDB" id="A0A1Y1ISZ9"/>
<feature type="compositionally biased region" description="Basic residues" evidence="6">
    <location>
        <begin position="544"/>
        <end position="557"/>
    </location>
</feature>
<feature type="compositionally biased region" description="Basic and acidic residues" evidence="6">
    <location>
        <begin position="408"/>
        <end position="423"/>
    </location>
</feature>
<dbReference type="PROSITE" id="PS50082">
    <property type="entry name" value="WD_REPEATS_2"/>
    <property type="match status" value="1"/>
</dbReference>
<dbReference type="SMART" id="SM00320">
    <property type="entry name" value="WD40"/>
    <property type="match status" value="4"/>
</dbReference>
<keyword evidence="4" id="KW-0539">Nucleus</keyword>
<evidence type="ECO:0000256" key="6">
    <source>
        <dbReference type="SAM" id="MobiDB-lite"/>
    </source>
</evidence>
<dbReference type="InterPro" id="IPR001680">
    <property type="entry name" value="WD40_rpt"/>
</dbReference>
<feature type="compositionally biased region" description="Low complexity" evidence="6">
    <location>
        <begin position="462"/>
        <end position="496"/>
    </location>
</feature>
<dbReference type="Pfam" id="PF00400">
    <property type="entry name" value="WD40"/>
    <property type="match status" value="3"/>
</dbReference>
<feature type="region of interest" description="Disordered" evidence="6">
    <location>
        <begin position="442"/>
        <end position="595"/>
    </location>
</feature>
<dbReference type="PANTHER" id="PTHR44040">
    <property type="entry name" value="RETINOBLASTOMA-BINDING PROTEIN 5"/>
    <property type="match status" value="1"/>
</dbReference>
<keyword evidence="3" id="KW-0677">Repeat</keyword>
<dbReference type="InterPro" id="IPR015943">
    <property type="entry name" value="WD40/YVTN_repeat-like_dom_sf"/>
</dbReference>
<feature type="compositionally biased region" description="Acidic residues" evidence="6">
    <location>
        <begin position="586"/>
        <end position="595"/>
    </location>
</feature>
<feature type="repeat" description="WD" evidence="5">
    <location>
        <begin position="37"/>
        <end position="68"/>
    </location>
</feature>
<dbReference type="InterPro" id="IPR036322">
    <property type="entry name" value="WD40_repeat_dom_sf"/>
</dbReference>
<feature type="region of interest" description="Disordered" evidence="6">
    <location>
        <begin position="397"/>
        <end position="426"/>
    </location>
</feature>
<dbReference type="STRING" id="105231.A0A1Y1ISZ9"/>
<dbReference type="Gene3D" id="2.130.10.10">
    <property type="entry name" value="YVTN repeat-like/Quinoprotein amine dehydrogenase"/>
    <property type="match status" value="3"/>
</dbReference>
<dbReference type="PANTHER" id="PTHR44040:SF1">
    <property type="entry name" value="RETINOBLASTOMA-BINDING PROTEIN 5"/>
    <property type="match status" value="1"/>
</dbReference>
<name>A0A1Y1ISZ9_KLENI</name>
<gene>
    <name evidence="7" type="ORF">KFL_007620040</name>
</gene>
<keyword evidence="8" id="KW-1185">Reference proteome</keyword>
<keyword evidence="2 5" id="KW-0853">WD repeat</keyword>
<protein>
    <submittedName>
        <fullName evidence="7">WD40 repeat protein</fullName>
    </submittedName>
</protein>
<dbReference type="SUPFAM" id="SSF50978">
    <property type="entry name" value="WD40 repeat-like"/>
    <property type="match status" value="1"/>
</dbReference>
<dbReference type="Proteomes" id="UP000054558">
    <property type="component" value="Unassembled WGS sequence"/>
</dbReference>
<evidence type="ECO:0000256" key="3">
    <source>
        <dbReference type="ARBA" id="ARBA00022737"/>
    </source>
</evidence>
<evidence type="ECO:0000313" key="7">
    <source>
        <dbReference type="EMBL" id="GAQ91308.1"/>
    </source>
</evidence>
<evidence type="ECO:0000256" key="4">
    <source>
        <dbReference type="ARBA" id="ARBA00023242"/>
    </source>
</evidence>
<comment type="subcellular location">
    <subcellularLocation>
        <location evidence="1">Nucleus</location>
    </subcellularLocation>
</comment>
<dbReference type="OMA" id="DYEDDIM"/>
<feature type="compositionally biased region" description="Acidic residues" evidence="6">
    <location>
        <begin position="397"/>
        <end position="407"/>
    </location>
</feature>
<evidence type="ECO:0000256" key="2">
    <source>
        <dbReference type="ARBA" id="ARBA00022574"/>
    </source>
</evidence>
<proteinExistence type="predicted"/>